<dbReference type="InterPro" id="IPR039261">
    <property type="entry name" value="FNR_nucleotide-bd"/>
</dbReference>
<dbReference type="Gene3D" id="2.60.40.650">
    <property type="match status" value="1"/>
</dbReference>
<evidence type="ECO:0000313" key="22">
    <source>
        <dbReference type="EMBL" id="GAA98798.1"/>
    </source>
</evidence>
<keyword evidence="12" id="KW-0479">Metal-binding</keyword>
<dbReference type="Pfam" id="PF00175">
    <property type="entry name" value="NAD_binding_1"/>
    <property type="match status" value="1"/>
</dbReference>
<feature type="region of interest" description="Disordered" evidence="19">
    <location>
        <begin position="1"/>
        <end position="102"/>
    </location>
</feature>
<comment type="function">
    <text evidence="4">Nitrate reductase is a key enzyme involved in the first step of nitrate assimilation in plants, fungi and bacteria.</text>
</comment>
<dbReference type="Gene3D" id="2.40.30.10">
    <property type="entry name" value="Translation factors"/>
    <property type="match status" value="1"/>
</dbReference>
<dbReference type="SUPFAM" id="SSF81296">
    <property type="entry name" value="E set domains"/>
    <property type="match status" value="1"/>
</dbReference>
<dbReference type="InterPro" id="IPR036374">
    <property type="entry name" value="OxRdtase_Mopterin-bd_sf"/>
</dbReference>
<keyword evidence="23" id="KW-1185">Reference proteome</keyword>
<dbReference type="Pfam" id="PF03404">
    <property type="entry name" value="Mo-co_dimer"/>
    <property type="match status" value="1"/>
</dbReference>
<dbReference type="InterPro" id="IPR008335">
    <property type="entry name" value="Mopterin_OxRdtase_euk"/>
</dbReference>
<evidence type="ECO:0000256" key="3">
    <source>
        <dbReference type="ARBA" id="ARBA00001974"/>
    </source>
</evidence>
<dbReference type="InterPro" id="IPR001709">
    <property type="entry name" value="Flavoprot_Pyr_Nucl_cyt_Rdtase"/>
</dbReference>
<dbReference type="AlphaFoldDB" id="G7E7I8"/>
<proteinExistence type="inferred from homology"/>
<gene>
    <name evidence="22" type="primary">Mo05486</name>
    <name evidence="22" type="ORF">E5Q_05486</name>
</gene>
<dbReference type="InterPro" id="IPR022407">
    <property type="entry name" value="OxRdtase_Mopterin_BS"/>
</dbReference>
<dbReference type="Gene3D" id="3.10.120.10">
    <property type="entry name" value="Cytochrome b5-like heme/steroid binding domain"/>
    <property type="match status" value="1"/>
</dbReference>
<dbReference type="HOGENOM" id="CLU_003827_4_0_1"/>
<keyword evidence="9" id="KW-0500">Molybdenum</keyword>
<evidence type="ECO:0000256" key="1">
    <source>
        <dbReference type="ARBA" id="ARBA00001924"/>
    </source>
</evidence>
<dbReference type="InterPro" id="IPR014756">
    <property type="entry name" value="Ig_E-set"/>
</dbReference>
<dbReference type="SUPFAM" id="SSF56524">
    <property type="entry name" value="Oxidoreductase molybdopterin-binding domain"/>
    <property type="match status" value="1"/>
</dbReference>
<dbReference type="PRINTS" id="PR00363">
    <property type="entry name" value="CYTOCHROMEB5"/>
</dbReference>
<dbReference type="GO" id="GO:0020037">
    <property type="term" value="F:heme binding"/>
    <property type="evidence" value="ECO:0007669"/>
    <property type="project" value="InterPro"/>
</dbReference>
<dbReference type="Pfam" id="PF00173">
    <property type="entry name" value="Cyt-b5"/>
    <property type="match status" value="1"/>
</dbReference>
<dbReference type="STRING" id="764103.G7E7I8"/>
<evidence type="ECO:0000256" key="11">
    <source>
        <dbReference type="ARBA" id="ARBA00022630"/>
    </source>
</evidence>
<dbReference type="eggNOG" id="KOG0537">
    <property type="taxonomic scope" value="Eukaryota"/>
</dbReference>
<keyword evidence="14" id="KW-0521">NADP</keyword>
<keyword evidence="11" id="KW-0285">Flavoprotein</keyword>
<dbReference type="InterPro" id="IPR017938">
    <property type="entry name" value="Riboflavin_synthase-like_b-brl"/>
</dbReference>
<evidence type="ECO:0000256" key="13">
    <source>
        <dbReference type="ARBA" id="ARBA00022827"/>
    </source>
</evidence>
<evidence type="ECO:0000256" key="14">
    <source>
        <dbReference type="ARBA" id="ARBA00022857"/>
    </source>
</evidence>
<feature type="region of interest" description="Disordered" evidence="19">
    <location>
        <begin position="112"/>
        <end position="131"/>
    </location>
</feature>
<dbReference type="Proteomes" id="UP000009131">
    <property type="component" value="Unassembled WGS sequence"/>
</dbReference>
<name>G7E7I8_MIXOS</name>
<dbReference type="eggNOG" id="KOG0535">
    <property type="taxonomic scope" value="Eukaryota"/>
</dbReference>
<dbReference type="InterPro" id="IPR001433">
    <property type="entry name" value="OxRdtase_FAD/NAD-bd"/>
</dbReference>
<evidence type="ECO:0000256" key="17">
    <source>
        <dbReference type="ARBA" id="ARBA00023063"/>
    </source>
</evidence>
<evidence type="ECO:0000259" key="21">
    <source>
        <dbReference type="PROSITE" id="PS51384"/>
    </source>
</evidence>
<feature type="domain" description="FAD-binding FR-type" evidence="21">
    <location>
        <begin position="771"/>
        <end position="896"/>
    </location>
</feature>
<dbReference type="OrthoDB" id="432685at2759"/>
<evidence type="ECO:0000256" key="7">
    <source>
        <dbReference type="ARBA" id="ARBA00012673"/>
    </source>
</evidence>
<reference evidence="22 23" key="2">
    <citation type="journal article" date="2012" name="Open Biol.">
        <title>Characteristics of nucleosomes and linker DNA regions on the genome of the basidiomycete Mixia osmundae revealed by mono- and dinucleosome mapping.</title>
        <authorList>
            <person name="Nishida H."/>
            <person name="Kondo S."/>
            <person name="Matsumoto T."/>
            <person name="Suzuki Y."/>
            <person name="Yoshikawa H."/>
            <person name="Taylor T.D."/>
            <person name="Sugiyama J."/>
        </authorList>
    </citation>
    <scope>NUCLEOTIDE SEQUENCE [LARGE SCALE GENOMIC DNA]</scope>
    <source>
        <strain evidence="23">CBS 9802 / IAM 14324 / JCM 22182 / KY 12970</strain>
    </source>
</reference>
<comment type="cofactor">
    <cofactor evidence="1">
        <name>Mo-molybdopterin</name>
        <dbReference type="ChEBI" id="CHEBI:71302"/>
    </cofactor>
</comment>
<dbReference type="EMBL" id="BABT02000165">
    <property type="protein sequence ID" value="GAA98798.1"/>
    <property type="molecule type" value="Genomic_DNA"/>
</dbReference>
<dbReference type="Pfam" id="PF00174">
    <property type="entry name" value="Oxidored_molyb"/>
    <property type="match status" value="1"/>
</dbReference>
<evidence type="ECO:0000256" key="15">
    <source>
        <dbReference type="ARBA" id="ARBA00023002"/>
    </source>
</evidence>
<dbReference type="GO" id="GO:0042128">
    <property type="term" value="P:nitrate assimilation"/>
    <property type="evidence" value="ECO:0007669"/>
    <property type="project" value="UniProtKB-KW"/>
</dbReference>
<evidence type="ECO:0000313" key="23">
    <source>
        <dbReference type="Proteomes" id="UP000009131"/>
    </source>
</evidence>
<dbReference type="SUPFAM" id="SSF55856">
    <property type="entry name" value="Cytochrome b5-like heme/steroid binding domain"/>
    <property type="match status" value="1"/>
</dbReference>
<dbReference type="EC" id="1.7.1.3" evidence="7"/>
<dbReference type="PRINTS" id="PR00407">
    <property type="entry name" value="EUMOPTERIN"/>
</dbReference>
<feature type="compositionally biased region" description="Polar residues" evidence="19">
    <location>
        <begin position="39"/>
        <end position="48"/>
    </location>
</feature>
<comment type="similarity">
    <text evidence="5">Belongs to the nitrate reductase family.</text>
</comment>
<dbReference type="InterPro" id="IPR017927">
    <property type="entry name" value="FAD-bd_FR_type"/>
</dbReference>
<protein>
    <recommendedName>
        <fullName evidence="8">Nitrate reductase [NADPH]</fullName>
        <ecNumber evidence="7">1.7.1.3</ecNumber>
    </recommendedName>
</protein>
<evidence type="ECO:0000256" key="19">
    <source>
        <dbReference type="SAM" id="MobiDB-lite"/>
    </source>
</evidence>
<evidence type="ECO:0000256" key="2">
    <source>
        <dbReference type="ARBA" id="ARBA00001971"/>
    </source>
</evidence>
<feature type="compositionally biased region" description="Low complexity" evidence="19">
    <location>
        <begin position="49"/>
        <end position="63"/>
    </location>
</feature>
<dbReference type="Pfam" id="PF00970">
    <property type="entry name" value="FAD_binding_6"/>
    <property type="match status" value="1"/>
</dbReference>
<dbReference type="GO" id="GO:0006790">
    <property type="term" value="P:sulfur compound metabolic process"/>
    <property type="evidence" value="ECO:0007669"/>
    <property type="project" value="TreeGrafter"/>
</dbReference>
<evidence type="ECO:0000256" key="12">
    <source>
        <dbReference type="ARBA" id="ARBA00022723"/>
    </source>
</evidence>
<dbReference type="PANTHER" id="PTHR19372:SF7">
    <property type="entry name" value="SULFITE OXIDASE, MITOCHONDRIAL"/>
    <property type="match status" value="1"/>
</dbReference>
<comment type="cofactor">
    <cofactor evidence="3">
        <name>FAD</name>
        <dbReference type="ChEBI" id="CHEBI:57692"/>
    </cofactor>
</comment>
<dbReference type="eggNOG" id="KOG0534">
    <property type="taxonomic scope" value="Eukaryota"/>
</dbReference>
<keyword evidence="15" id="KW-0560">Oxidoreductase</keyword>
<keyword evidence="16" id="KW-0408">Iron</keyword>
<dbReference type="Gene3D" id="3.40.50.80">
    <property type="entry name" value="Nucleotide-binding domain of ferredoxin-NADP reductase (FNR) module"/>
    <property type="match status" value="1"/>
</dbReference>
<dbReference type="PRINTS" id="PR00406">
    <property type="entry name" value="CYTB5RDTASE"/>
</dbReference>
<feature type="compositionally biased region" description="Low complexity" evidence="19">
    <location>
        <begin position="19"/>
        <end position="30"/>
    </location>
</feature>
<evidence type="ECO:0000256" key="16">
    <source>
        <dbReference type="ARBA" id="ARBA00023004"/>
    </source>
</evidence>
<evidence type="ECO:0000256" key="8">
    <source>
        <dbReference type="ARBA" id="ARBA00015499"/>
    </source>
</evidence>
<comment type="catalytic activity">
    <reaction evidence="18">
        <text>nitrite + NADP(+) + H2O = nitrate + NADPH + H(+)</text>
        <dbReference type="Rhea" id="RHEA:19061"/>
        <dbReference type="ChEBI" id="CHEBI:15377"/>
        <dbReference type="ChEBI" id="CHEBI:15378"/>
        <dbReference type="ChEBI" id="CHEBI:16301"/>
        <dbReference type="ChEBI" id="CHEBI:17632"/>
        <dbReference type="ChEBI" id="CHEBI:57783"/>
        <dbReference type="ChEBI" id="CHEBI:58349"/>
        <dbReference type="EC" id="1.7.1.3"/>
    </reaction>
</comment>
<evidence type="ECO:0000256" key="10">
    <source>
        <dbReference type="ARBA" id="ARBA00022617"/>
    </source>
</evidence>
<dbReference type="GO" id="GO:0050464">
    <property type="term" value="F:nitrate reductase (NADPH) activity"/>
    <property type="evidence" value="ECO:0007669"/>
    <property type="project" value="UniProtKB-EC"/>
</dbReference>
<dbReference type="GO" id="GO:0008482">
    <property type="term" value="F:sulfite oxidase activity"/>
    <property type="evidence" value="ECO:0007669"/>
    <property type="project" value="TreeGrafter"/>
</dbReference>
<evidence type="ECO:0000256" key="9">
    <source>
        <dbReference type="ARBA" id="ARBA00022505"/>
    </source>
</evidence>
<dbReference type="Gene3D" id="3.90.420.10">
    <property type="entry name" value="Oxidoreductase, molybdopterin-binding domain"/>
    <property type="match status" value="1"/>
</dbReference>
<comment type="cofactor">
    <cofactor evidence="2">
        <name>heme</name>
        <dbReference type="ChEBI" id="CHEBI:30413"/>
    </cofactor>
</comment>
<dbReference type="SUPFAM" id="SSF52343">
    <property type="entry name" value="Ferredoxin reductase-like, C-terminal NADP-linked domain"/>
    <property type="match status" value="1"/>
</dbReference>
<evidence type="ECO:0000256" key="5">
    <source>
        <dbReference type="ARBA" id="ARBA00006253"/>
    </source>
</evidence>
<evidence type="ECO:0000256" key="18">
    <source>
        <dbReference type="ARBA" id="ARBA00049155"/>
    </source>
</evidence>
<dbReference type="PANTHER" id="PTHR19372">
    <property type="entry name" value="SULFITE REDUCTASE"/>
    <property type="match status" value="1"/>
</dbReference>
<dbReference type="InParanoid" id="G7E7I8"/>
<dbReference type="PROSITE" id="PS00191">
    <property type="entry name" value="CYTOCHROME_B5_1"/>
    <property type="match status" value="1"/>
</dbReference>
<dbReference type="InterPro" id="IPR008333">
    <property type="entry name" value="Cbr1-like_FAD-bd_dom"/>
</dbReference>
<evidence type="ECO:0000259" key="20">
    <source>
        <dbReference type="PROSITE" id="PS50255"/>
    </source>
</evidence>
<keyword evidence="17" id="KW-0534">Nitrate assimilation</keyword>
<dbReference type="PROSITE" id="PS51384">
    <property type="entry name" value="FAD_FR"/>
    <property type="match status" value="1"/>
</dbReference>
<dbReference type="InterPro" id="IPR005066">
    <property type="entry name" value="MoCF_OxRdtse_dimer"/>
</dbReference>
<dbReference type="InterPro" id="IPR036400">
    <property type="entry name" value="Cyt_B5-like_heme/steroid_sf"/>
</dbReference>
<feature type="compositionally biased region" description="Polar residues" evidence="19">
    <location>
        <begin position="1"/>
        <end position="11"/>
    </location>
</feature>
<dbReference type="FunFam" id="3.90.420.10:FF:000005">
    <property type="entry name" value="Nitrate reductase"/>
    <property type="match status" value="1"/>
</dbReference>
<feature type="domain" description="Cytochrome b5 heme-binding" evidence="20">
    <location>
        <begin position="671"/>
        <end position="746"/>
    </location>
</feature>
<dbReference type="InterPro" id="IPR001199">
    <property type="entry name" value="Cyt_B5-like_heme/steroid-bd"/>
</dbReference>
<dbReference type="GO" id="GO:0043546">
    <property type="term" value="F:molybdopterin cofactor binding"/>
    <property type="evidence" value="ECO:0007669"/>
    <property type="project" value="InterPro"/>
</dbReference>
<keyword evidence="13" id="KW-0274">FAD</keyword>
<dbReference type="PROSITE" id="PS50255">
    <property type="entry name" value="CYTOCHROME_B5_2"/>
    <property type="match status" value="1"/>
</dbReference>
<organism evidence="22 23">
    <name type="scientific">Mixia osmundae (strain CBS 9802 / IAM 14324 / JCM 22182 / KY 12970)</name>
    <dbReference type="NCBI Taxonomy" id="764103"/>
    <lineage>
        <taxon>Eukaryota</taxon>
        <taxon>Fungi</taxon>
        <taxon>Dikarya</taxon>
        <taxon>Basidiomycota</taxon>
        <taxon>Pucciniomycotina</taxon>
        <taxon>Mixiomycetes</taxon>
        <taxon>Mixiales</taxon>
        <taxon>Mixiaceae</taxon>
        <taxon>Mixia</taxon>
    </lineage>
</organism>
<dbReference type="PRINTS" id="PR00371">
    <property type="entry name" value="FPNCR"/>
</dbReference>
<evidence type="ECO:0000256" key="6">
    <source>
        <dbReference type="ARBA" id="ARBA00011738"/>
    </source>
</evidence>
<accession>G7E7I8</accession>
<keyword evidence="10" id="KW-0349">Heme</keyword>
<dbReference type="GO" id="GO:0030151">
    <property type="term" value="F:molybdenum ion binding"/>
    <property type="evidence" value="ECO:0007669"/>
    <property type="project" value="InterPro"/>
</dbReference>
<dbReference type="SMART" id="SM01117">
    <property type="entry name" value="Cyt-b5"/>
    <property type="match status" value="1"/>
</dbReference>
<dbReference type="SUPFAM" id="SSF63380">
    <property type="entry name" value="Riboflavin synthase domain-like"/>
    <property type="match status" value="1"/>
</dbReference>
<sequence length="1042" mass="115529">MTSIEAANKASSGRPDYKTSSSTGSQASAGRAPTPPEGQESTASGSEPSESTATTSRTDSSAEGSEHSSTDDTSPSLSRRSSRSSKESPPKVILGGADEGVKHIDKARLDGTSGAIAGLPDASYDSDDEPEPIATDLPQPFYPASLDAQSKSDGLPRAIPAKYNLPALPRLAQTKTIDSQDAATPDNWVPRDERLVRLTGKHPFNCEAKIGTLFEQGFLTSSNLFYVRNHGAVPKVDQQMADDWTIRIHGLVKRELTLTLKELKDKFPTVTLPVTLVCAGNRRKEQNEVQKSLGFNWGAGGVSTALFTGVYLADILAYVKPCTKGKRVQRLPTFEGEEVPEGETEILRARHVIFEGGDKLPNGPYGTSQLLNRAADKTKGMLIAWAMNGLPLEPDHGYPLRLVVPGQIGGRSVKWLKEIEISHEESQHYLHFFDNRLLPTEVSPDQARNEKHWWKDPRYLINDLNINSAIAKPDHEEILNITQSPDEEVYTVRGYAYAGGGRRVTRVELSLDDGETWELSQISYPEDLYRAVCYSDPVYGSLDLTERDTCFCWCFWSYDVPVGKLKQSASISVRGMDESLALQQRDMYVNATGMMNNWWFRVVLHKSESNIRFEHPTLAGVAKGGWMQRLKEEGLDPKYPEFRTDQSTSKVKQEVKKEPKKEIKMTKDDVTRKMTLAEVAELSTEADPLFVVNGHVYAGKDFLPEHPGGPESITLVSGEDASEDFMAIHSADAKLRLAAFHIGVIEDDGQSAVAKAEDDQDEQAPIFLHKSKWKRVKLEAVTDVSYDSKLYRFRLHREDQDLGLPCGQHVYVRLRRKVKTNAGESDAIVEGEGELVQRAYTPVSTQDAKGFIDLLIKIYFPSESYPTGGKATTAFHALSIGDEIEMKGPLGSFVWEGKGMARWKGNQRKVKNLGMICGGSGITPILQVLRGVLHDKEDNDTHLWLLDGNRQFEDILCNEELEELAAAHSHRYRLHHTLTTDKHPAGWSYSKGRIDDNMLKLHLPQPSDDALILICGPEGMIEGAKKGLTRLGWDIASSLVVF</sequence>
<comment type="caution">
    <text evidence="22">The sequence shown here is derived from an EMBL/GenBank/DDBJ whole genome shotgun (WGS) entry which is preliminary data.</text>
</comment>
<dbReference type="InterPro" id="IPR000572">
    <property type="entry name" value="OxRdtase_Mopterin-bd_dom"/>
</dbReference>
<dbReference type="OMA" id="KAMMPDY"/>
<dbReference type="RefSeq" id="XP_014566974.1">
    <property type="nucleotide sequence ID" value="XM_014711488.1"/>
</dbReference>
<reference evidence="22 23" key="1">
    <citation type="journal article" date="2011" name="J. Gen. Appl. Microbiol.">
        <title>Draft genome sequencing of the enigmatic basidiomycete Mixia osmundae.</title>
        <authorList>
            <person name="Nishida H."/>
            <person name="Nagatsuka Y."/>
            <person name="Sugiyama J."/>
        </authorList>
    </citation>
    <scope>NUCLEOTIDE SEQUENCE [LARGE SCALE GENOMIC DNA]</scope>
    <source>
        <strain evidence="23">CBS 9802 / IAM 14324 / JCM 22182 / KY 12970</strain>
    </source>
</reference>
<evidence type="ECO:0000256" key="4">
    <source>
        <dbReference type="ARBA" id="ARBA00003838"/>
    </source>
</evidence>
<comment type="subunit">
    <text evidence="6">Homodimer.</text>
</comment>
<dbReference type="InterPro" id="IPR018506">
    <property type="entry name" value="Cyt_B5_heme-BS"/>
</dbReference>
<dbReference type="PROSITE" id="PS00559">
    <property type="entry name" value="MOLYBDOPTERIN_EUK"/>
    <property type="match status" value="1"/>
</dbReference>
<dbReference type="CDD" id="cd06183">
    <property type="entry name" value="cyt_b5_reduct_like"/>
    <property type="match status" value="1"/>
</dbReference>